<dbReference type="GO" id="GO:0046872">
    <property type="term" value="F:metal ion binding"/>
    <property type="evidence" value="ECO:0007669"/>
    <property type="project" value="InterPro"/>
</dbReference>
<feature type="signal peptide" evidence="1">
    <location>
        <begin position="1"/>
        <end position="24"/>
    </location>
</feature>
<protein>
    <submittedName>
        <fullName evidence="4">Putative Zn-dependent peptidase</fullName>
    </submittedName>
</protein>
<dbReference type="Proteomes" id="UP000273675">
    <property type="component" value="Unassembled WGS sequence"/>
</dbReference>
<organism evidence="4 5">
    <name type="scientific">Maricaulis maris</name>
    <dbReference type="NCBI Taxonomy" id="74318"/>
    <lineage>
        <taxon>Bacteria</taxon>
        <taxon>Pseudomonadati</taxon>
        <taxon>Pseudomonadota</taxon>
        <taxon>Alphaproteobacteria</taxon>
        <taxon>Maricaulales</taxon>
        <taxon>Maricaulaceae</taxon>
        <taxon>Maricaulis</taxon>
    </lineage>
</organism>
<dbReference type="InterPro" id="IPR011249">
    <property type="entry name" value="Metalloenz_LuxS/M16"/>
</dbReference>
<gene>
    <name evidence="4" type="ORF">C7435_1686</name>
</gene>
<dbReference type="PANTHER" id="PTHR11851">
    <property type="entry name" value="METALLOPROTEASE"/>
    <property type="match status" value="1"/>
</dbReference>
<reference evidence="4 5" key="1">
    <citation type="submission" date="2018-10" db="EMBL/GenBank/DDBJ databases">
        <title>Genomic Encyclopedia of Type Strains, Phase IV (KMG-IV): sequencing the most valuable type-strain genomes for metagenomic binning, comparative biology and taxonomic classification.</title>
        <authorList>
            <person name="Goeker M."/>
        </authorList>
    </citation>
    <scope>NUCLEOTIDE SEQUENCE [LARGE SCALE GENOMIC DNA]</scope>
    <source>
        <strain evidence="4 5">DSM 4734</strain>
    </source>
</reference>
<keyword evidence="1" id="KW-0732">Signal</keyword>
<dbReference type="Gene3D" id="3.30.830.10">
    <property type="entry name" value="Metalloenzyme, LuxS/M16 peptidase-like"/>
    <property type="match status" value="2"/>
</dbReference>
<dbReference type="RefSeq" id="WP_075189099.1">
    <property type="nucleotide sequence ID" value="NZ_RBIM01000003.1"/>
</dbReference>
<feature type="chain" id="PRO_5019854481" evidence="1">
    <location>
        <begin position="25"/>
        <end position="468"/>
    </location>
</feature>
<dbReference type="SUPFAM" id="SSF63411">
    <property type="entry name" value="LuxS/MPP-like metallohydrolase"/>
    <property type="match status" value="2"/>
</dbReference>
<dbReference type="InterPro" id="IPR050361">
    <property type="entry name" value="MPP/UQCRC_Complex"/>
</dbReference>
<dbReference type="PANTHER" id="PTHR11851:SF224">
    <property type="entry name" value="PROCESSING PROTEASE"/>
    <property type="match status" value="1"/>
</dbReference>
<dbReference type="InterPro" id="IPR011765">
    <property type="entry name" value="Pept_M16_N"/>
</dbReference>
<dbReference type="Pfam" id="PF00675">
    <property type="entry name" value="Peptidase_M16"/>
    <property type="match status" value="1"/>
</dbReference>
<accession>A0A495DDQ8</accession>
<dbReference type="EMBL" id="RBIM01000003">
    <property type="protein sequence ID" value="RKR00478.1"/>
    <property type="molecule type" value="Genomic_DNA"/>
</dbReference>
<comment type="caution">
    <text evidence="4">The sequence shown here is derived from an EMBL/GenBank/DDBJ whole genome shotgun (WGS) entry which is preliminary data.</text>
</comment>
<evidence type="ECO:0000259" key="2">
    <source>
        <dbReference type="Pfam" id="PF00675"/>
    </source>
</evidence>
<feature type="domain" description="Peptidase M16 C-terminal" evidence="3">
    <location>
        <begin position="209"/>
        <end position="378"/>
    </location>
</feature>
<evidence type="ECO:0000313" key="5">
    <source>
        <dbReference type="Proteomes" id="UP000273675"/>
    </source>
</evidence>
<evidence type="ECO:0000313" key="4">
    <source>
        <dbReference type="EMBL" id="RKR00478.1"/>
    </source>
</evidence>
<proteinExistence type="predicted"/>
<dbReference type="InterPro" id="IPR007863">
    <property type="entry name" value="Peptidase_M16_C"/>
</dbReference>
<dbReference type="Pfam" id="PF05193">
    <property type="entry name" value="Peptidase_M16_C"/>
    <property type="match status" value="1"/>
</dbReference>
<evidence type="ECO:0000259" key="3">
    <source>
        <dbReference type="Pfam" id="PF05193"/>
    </source>
</evidence>
<feature type="domain" description="Peptidase M16 N-terminal" evidence="2">
    <location>
        <begin position="84"/>
        <end position="183"/>
    </location>
</feature>
<name>A0A495DDQ8_9PROT</name>
<dbReference type="AlphaFoldDB" id="A0A495DDQ8"/>
<evidence type="ECO:0000256" key="1">
    <source>
        <dbReference type="SAM" id="SignalP"/>
    </source>
</evidence>
<sequence length="468" mass="49292">MSIRIFQAALTAASLALLPGLAGAQVSEQPPIGDPVPFELPETTGFTLDNGLEVTFIPFGLAPTVNISLQVRAANIDDGSQTFLADLTGAMLEEGSAGRSSDVIATEIAAMGGALNVGVGRHTTNISTGVLSQYGPDAVALLADLALRPNFDDSEFERVRANLVRDVDVQRAQPGSIATEAYARILFGPDHPYGNTLPGEEQLRGYELSDVQAFYATNYGAGRARLYVAGHFDAAAMEAAIRDAFGAWATGDADAAAGAPASGGPIVQLIDRPGAPQTTIRLGFPAMAIGADDAPAMTVMNALLGGSFTSRLTRNLREDKGYTYSPGSGVTWTMEGGYWTFNADVTAADTAAALRETFGEITRLQSETPPADEADGMRNWLAGIFILQNASTGGLIGQLGQRDLYGLPDDYLDQYVPNILAVSDEDISRMARDYLPLDQMVLVLVGDLAVIGDDVRALPEVAAAEVRE</sequence>